<keyword evidence="5" id="KW-0067">ATP-binding</keyword>
<reference evidence="8" key="1">
    <citation type="journal article" date="2019" name="Gigascience">
        <title>De novo genome assembly of the endangered Acer yangbiense, a plant species with extremely small populations endemic to Yunnan Province, China.</title>
        <authorList>
            <person name="Yang J."/>
            <person name="Wariss H.M."/>
            <person name="Tao L."/>
            <person name="Zhang R."/>
            <person name="Yun Q."/>
            <person name="Hollingsworth P."/>
            <person name="Dao Z."/>
            <person name="Luo G."/>
            <person name="Guo H."/>
            <person name="Ma Y."/>
            <person name="Sun W."/>
        </authorList>
    </citation>
    <scope>NUCLEOTIDE SEQUENCE [LARGE SCALE GENOMIC DNA]</scope>
    <source>
        <strain evidence="8">cv. br00</strain>
    </source>
</reference>
<evidence type="ECO:0000256" key="2">
    <source>
        <dbReference type="ARBA" id="ARBA00022679"/>
    </source>
</evidence>
<comment type="caution">
    <text evidence="7">The sequence shown here is derived from an EMBL/GenBank/DDBJ whole genome shotgun (WGS) entry which is preliminary data.</text>
</comment>
<dbReference type="GO" id="GO:0005524">
    <property type="term" value="F:ATP binding"/>
    <property type="evidence" value="ECO:0007669"/>
    <property type="project" value="UniProtKB-KW"/>
</dbReference>
<dbReference type="InterPro" id="IPR000608">
    <property type="entry name" value="UBC"/>
</dbReference>
<dbReference type="FunFam" id="3.10.110.10:FF:000028">
    <property type="entry name" value="Probable ubiquitin-conjugating enzyme E2 23"/>
    <property type="match status" value="1"/>
</dbReference>
<dbReference type="PROSITE" id="PS50127">
    <property type="entry name" value="UBC_2"/>
    <property type="match status" value="1"/>
</dbReference>
<evidence type="ECO:0000256" key="1">
    <source>
        <dbReference type="ARBA" id="ARBA00012486"/>
    </source>
</evidence>
<dbReference type="InterPro" id="IPR016135">
    <property type="entry name" value="UBQ-conjugating_enzyme/RWD"/>
</dbReference>
<dbReference type="Pfam" id="PF23044">
    <property type="entry name" value="SH3-C_UBE2O"/>
    <property type="match status" value="1"/>
</dbReference>
<keyword evidence="2" id="KW-0808">Transferase</keyword>
<dbReference type="Proteomes" id="UP000326939">
    <property type="component" value="Chromosome 11"/>
</dbReference>
<dbReference type="PANTHER" id="PTHR46116">
    <property type="entry name" value="(E3-INDEPENDENT) E2 UBIQUITIN-CONJUGATING ENZYME"/>
    <property type="match status" value="1"/>
</dbReference>
<keyword evidence="4" id="KW-0833">Ubl conjugation pathway</keyword>
<keyword evidence="8" id="KW-1185">Reference proteome</keyword>
<dbReference type="PANTHER" id="PTHR46116:SF15">
    <property type="entry name" value="(E3-INDEPENDENT) E2 UBIQUITIN-CONJUGATING ENZYME"/>
    <property type="match status" value="1"/>
</dbReference>
<evidence type="ECO:0000256" key="3">
    <source>
        <dbReference type="ARBA" id="ARBA00022741"/>
    </source>
</evidence>
<dbReference type="SUPFAM" id="SSF54495">
    <property type="entry name" value="UBC-like"/>
    <property type="match status" value="1"/>
</dbReference>
<dbReference type="CDD" id="cd23837">
    <property type="entry name" value="UBCc_UBE2O"/>
    <property type="match status" value="1"/>
</dbReference>
<evidence type="ECO:0000256" key="4">
    <source>
        <dbReference type="ARBA" id="ARBA00022786"/>
    </source>
</evidence>
<accession>A0A5N5KV43</accession>
<keyword evidence="3" id="KW-0547">Nucleotide-binding</keyword>
<dbReference type="AlphaFoldDB" id="A0A5N5KV43"/>
<protein>
    <recommendedName>
        <fullName evidence="1">E2 ubiquitin-conjugating enzyme</fullName>
        <ecNumber evidence="1">2.3.2.23</ecNumber>
    </recommendedName>
</protein>
<dbReference type="Gene3D" id="3.10.110.10">
    <property type="entry name" value="Ubiquitin Conjugating Enzyme"/>
    <property type="match status" value="1"/>
</dbReference>
<dbReference type="Pfam" id="PF00179">
    <property type="entry name" value="UQ_con"/>
    <property type="match status" value="1"/>
</dbReference>
<dbReference type="SMART" id="SM00212">
    <property type="entry name" value="UBCc"/>
    <property type="match status" value="1"/>
</dbReference>
<dbReference type="Pfam" id="PF23043">
    <property type="entry name" value="SH3-B_UBE2O"/>
    <property type="match status" value="1"/>
</dbReference>
<dbReference type="InterPro" id="IPR057734">
    <property type="entry name" value="UBE2O-like_SH3-C"/>
</dbReference>
<name>A0A5N5KV43_9ROSI</name>
<evidence type="ECO:0000256" key="5">
    <source>
        <dbReference type="ARBA" id="ARBA00022840"/>
    </source>
</evidence>
<dbReference type="InterPro" id="IPR057735">
    <property type="entry name" value="UBE2O-like_tSH3-B"/>
</dbReference>
<dbReference type="GO" id="GO:0061631">
    <property type="term" value="F:ubiquitin conjugating enzyme activity"/>
    <property type="evidence" value="ECO:0007669"/>
    <property type="project" value="UniProtKB-EC"/>
</dbReference>
<evidence type="ECO:0000259" key="6">
    <source>
        <dbReference type="PROSITE" id="PS50127"/>
    </source>
</evidence>
<dbReference type="InterPro" id="IPR057733">
    <property type="entry name" value="UBE2O-like_SH3-B"/>
</dbReference>
<evidence type="ECO:0000313" key="8">
    <source>
        <dbReference type="Proteomes" id="UP000326939"/>
    </source>
</evidence>
<dbReference type="EMBL" id="VDCV01000011">
    <property type="protein sequence ID" value="KAB5534008.1"/>
    <property type="molecule type" value="Genomic_DNA"/>
</dbReference>
<feature type="domain" description="UBC core" evidence="6">
    <location>
        <begin position="749"/>
        <end position="909"/>
    </location>
</feature>
<evidence type="ECO:0000313" key="7">
    <source>
        <dbReference type="EMBL" id="KAB5534008.1"/>
    </source>
</evidence>
<gene>
    <name evidence="7" type="ORF">DKX38_017094</name>
</gene>
<dbReference type="Pfam" id="PF23046">
    <property type="entry name" value="tSH3-B_UBE2O"/>
    <property type="match status" value="1"/>
</dbReference>
<dbReference type="EC" id="2.3.2.23" evidence="1"/>
<sequence>MNQVELQEVCLDDLKLQLICWANLLWHLESLLTPVIPFGQISFGIRKSLHYRGADPGQLLEKVSIKRFDISLYVMDMLPSDSDWESFSDNGSSSEDIEELDFLYGGRASSIFSSLEESIGKIDDFLSFERGFVHGDVVSSASDPSGQMGRVVNVNMLVNLENSHGKIIKNVDSKKLLKIRSISVGDYVVHGPWIGRVDKVVDNVTVVFDDGTSCEVTAANQEKLMPISSNILEDPTYPYYPGQRVRIRLSAVSNPARWLCGVWKENQDVGTVSAVKAGLVNVDWLACALVDLSLPAPQRLQDARNLTLLSCFLHENWQLGDWCMLPLADCKGMNGQVFFDASIIKIIKEDRRMGHGFKGQNPCLNFQDIFVIVKTKTIVDVVWQDGGCSQGLDSQSLLPVNIVNAHDFLPGQFVLEKGACDDPHVSGNQKWGVVNCVDAKERTVMVKWKSIGVNQVNNVGSGQIEETVSAYELVEHPDYSYSYGDFVFKNLDQANKDHMNRETGMDADYPLEGSDHGKDQVDYLSCIGYVTGFEDGSVKVTWASSLKTKVSPNDIFRIDKNEVSAETMVQHEQREEEVNQETVDHDKQFSVLKGKDLLNSISIGDESVKCPWESSSFSLLPQSALGFFTRITEGIFGSLSSTSVPGAIASDPISEDGNEFKTPEEKENLETCDQCMEMQPLVAGDMLRFEGTNLKLEINDDQESKEHRSSSASKRPERFNQFDMVADCSDHHFLDGAGIVSALSQVKRGWLRKVQQEWSILENNLPESIYVRIYEDRMDLLRAVIVGSNGTPYHDGLFFFDIFLPPGYPHEPPLVHYRSGGLRVNPNLYESGKICLSLLNTWTGSGSEVWNPESSSILQVLLSLQALVLNEKPYFNEAGYDKQIGRAEGEKNSISYNENAFLVTWKSMLYLLRQPPKHFEPLIEEHLKLRSQNILLACKSYLEGAPVAHALDSGSTDHENQKGGSTGFKIMLGKLFPKLVEAFSGKGIDCSQFTEEEE</sequence>
<proteinExistence type="predicted"/>
<organism evidence="7 8">
    <name type="scientific">Salix brachista</name>
    <dbReference type="NCBI Taxonomy" id="2182728"/>
    <lineage>
        <taxon>Eukaryota</taxon>
        <taxon>Viridiplantae</taxon>
        <taxon>Streptophyta</taxon>
        <taxon>Embryophyta</taxon>
        <taxon>Tracheophyta</taxon>
        <taxon>Spermatophyta</taxon>
        <taxon>Magnoliopsida</taxon>
        <taxon>eudicotyledons</taxon>
        <taxon>Gunneridae</taxon>
        <taxon>Pentapetalae</taxon>
        <taxon>rosids</taxon>
        <taxon>fabids</taxon>
        <taxon>Malpighiales</taxon>
        <taxon>Salicaceae</taxon>
        <taxon>Saliceae</taxon>
        <taxon>Salix</taxon>
    </lineage>
</organism>